<proteinExistence type="predicted"/>
<sequence>MKAEALERYPYQKFFKDFVFAYQHNKILIIHAVIIPKVLRVDVGIDCLIVAEQLPE</sequence>
<dbReference type="AlphaFoldDB" id="A0AAD5WM29"/>
<comment type="caution">
    <text evidence="1">The sequence shown here is derived from an EMBL/GenBank/DDBJ whole genome shotgun (WGS) entry which is preliminary data.</text>
</comment>
<keyword evidence="2" id="KW-1185">Reference proteome</keyword>
<evidence type="ECO:0000313" key="1">
    <source>
        <dbReference type="EMBL" id="KAJ1374303.1"/>
    </source>
</evidence>
<evidence type="ECO:0000313" key="2">
    <source>
        <dbReference type="Proteomes" id="UP001196413"/>
    </source>
</evidence>
<name>A0AAD5WM29_PARTN</name>
<dbReference type="Proteomes" id="UP001196413">
    <property type="component" value="Unassembled WGS sequence"/>
</dbReference>
<gene>
    <name evidence="1" type="ORF">KIN20_036965</name>
</gene>
<dbReference type="EMBL" id="JAHQIW010007444">
    <property type="protein sequence ID" value="KAJ1374303.1"/>
    <property type="molecule type" value="Genomic_DNA"/>
</dbReference>
<reference evidence="1" key="1">
    <citation type="submission" date="2021-06" db="EMBL/GenBank/DDBJ databases">
        <title>Parelaphostrongylus tenuis whole genome reference sequence.</title>
        <authorList>
            <person name="Garwood T.J."/>
            <person name="Larsen P.A."/>
            <person name="Fountain-Jones N.M."/>
            <person name="Garbe J.R."/>
            <person name="Macchietto M.G."/>
            <person name="Kania S.A."/>
            <person name="Gerhold R.W."/>
            <person name="Richards J.E."/>
            <person name="Wolf T.M."/>
        </authorList>
    </citation>
    <scope>NUCLEOTIDE SEQUENCE</scope>
    <source>
        <strain evidence="1">MNPRO001-30</strain>
        <tissue evidence="1">Meninges</tissue>
    </source>
</reference>
<accession>A0AAD5WM29</accession>
<protein>
    <submittedName>
        <fullName evidence="1">Uncharacterized protein</fullName>
    </submittedName>
</protein>
<organism evidence="1 2">
    <name type="scientific">Parelaphostrongylus tenuis</name>
    <name type="common">Meningeal worm</name>
    <dbReference type="NCBI Taxonomy" id="148309"/>
    <lineage>
        <taxon>Eukaryota</taxon>
        <taxon>Metazoa</taxon>
        <taxon>Ecdysozoa</taxon>
        <taxon>Nematoda</taxon>
        <taxon>Chromadorea</taxon>
        <taxon>Rhabditida</taxon>
        <taxon>Rhabditina</taxon>
        <taxon>Rhabditomorpha</taxon>
        <taxon>Strongyloidea</taxon>
        <taxon>Metastrongylidae</taxon>
        <taxon>Parelaphostrongylus</taxon>
    </lineage>
</organism>